<dbReference type="Pfam" id="PF04339">
    <property type="entry name" value="FemAB_like"/>
    <property type="match status" value="1"/>
</dbReference>
<reference evidence="1 2" key="2">
    <citation type="journal article" date="2009" name="PLoS ONE">
        <title>The photosynthetic apparatus and its regulation in the aerobic gammaproteobacterium Congregibacter litoralis gen. nov., sp. nov.</title>
        <authorList>
            <person name="Spring S."/>
            <person name="Lunsdorf H."/>
            <person name="Fuchs B.M."/>
            <person name="Tindall B.J."/>
        </authorList>
    </citation>
    <scope>NUCLEOTIDE SEQUENCE [LARGE SCALE GENOMIC DNA]</scope>
    <source>
        <strain evidence="1">KT71</strain>
    </source>
</reference>
<comment type="caution">
    <text evidence="1">The sequence shown here is derived from an EMBL/GenBank/DDBJ whole genome shotgun (WGS) entry which is preliminary data.</text>
</comment>
<dbReference type="PANTHER" id="PTHR47017">
    <property type="entry name" value="ACYL-COA"/>
    <property type="match status" value="1"/>
</dbReference>
<dbReference type="AlphaFoldDB" id="A4A997"/>
<dbReference type="HOGENOM" id="CLU_036032_1_0_6"/>
<dbReference type="RefSeq" id="WP_008293418.1">
    <property type="nucleotide sequence ID" value="NZ_CM002299.1"/>
</dbReference>
<dbReference type="eggNOG" id="COG3146">
    <property type="taxonomic scope" value="Bacteria"/>
</dbReference>
<sequence>MSLSLEVLNSVSRLSPTEWDALRRDDYPFFRHDFLLGLEQADCTTPAAGWTPAHIRLKDQDRTLAILPAWLKSHSYGEYVFDWAWADAWRRMGLEYYPKLVTAVPFTPATGPRLLHAADLDPDVLWASFREQMPELAVSLGASSWHVLFPRADDARALAAAGLHTRHQVQFHWYNRDYKDFDDFLSTFSSRKRKSLRKERRRVSEQGLSLSMRDGTELSEEDWAVFHRFYQMTYAKRSGHGGYLTREFFLEVAANMGEQVLMAMAEKEGVPVAGALYFRDGDTLYGRYWGCSREYDCLHFETCYYQGIEYCIRHGLKRFDPGAQGEHKIQRGFEPTTTLSCHWVAQPELDHAVGNFTREEQTHVEEYRRDAMTMLPFKASSTEDP</sequence>
<name>A4A997_9GAMM</name>
<keyword evidence="2" id="KW-1185">Reference proteome</keyword>
<dbReference type="OrthoDB" id="9776898at2"/>
<accession>A4A997</accession>
<proteinExistence type="predicted"/>
<dbReference type="Proteomes" id="UP000019205">
    <property type="component" value="Chromosome"/>
</dbReference>
<dbReference type="STRING" id="314285.KT71_05000"/>
<dbReference type="Gene3D" id="3.40.630.30">
    <property type="match status" value="1"/>
</dbReference>
<dbReference type="SUPFAM" id="SSF55729">
    <property type="entry name" value="Acyl-CoA N-acyltransferases (Nat)"/>
    <property type="match status" value="1"/>
</dbReference>
<protein>
    <recommendedName>
        <fullName evidence="3">N-acetyltransferase</fullName>
    </recommendedName>
</protein>
<evidence type="ECO:0000313" key="2">
    <source>
        <dbReference type="Proteomes" id="UP000019205"/>
    </source>
</evidence>
<reference evidence="1 2" key="1">
    <citation type="journal article" date="2007" name="Proc. Natl. Acad. Sci. U.S.A.">
        <title>Characterization of a marine gammaproteobacterium capable of aerobic anoxygenic photosynthesis.</title>
        <authorList>
            <person name="Fuchs B.M."/>
            <person name="Spring S."/>
            <person name="Teeling H."/>
            <person name="Quast C."/>
            <person name="Wulf J."/>
            <person name="Schattenhofer M."/>
            <person name="Yan S."/>
            <person name="Ferriera S."/>
            <person name="Johnson J."/>
            <person name="Glockner F.O."/>
            <person name="Amann R."/>
        </authorList>
    </citation>
    <scope>NUCLEOTIDE SEQUENCE [LARGE SCALE GENOMIC DNA]</scope>
    <source>
        <strain evidence="1">KT71</strain>
    </source>
</reference>
<organism evidence="1 2">
    <name type="scientific">Congregibacter litoralis KT71</name>
    <dbReference type="NCBI Taxonomy" id="314285"/>
    <lineage>
        <taxon>Bacteria</taxon>
        <taxon>Pseudomonadati</taxon>
        <taxon>Pseudomonadota</taxon>
        <taxon>Gammaproteobacteria</taxon>
        <taxon>Cellvibrionales</taxon>
        <taxon>Halieaceae</taxon>
        <taxon>Congregibacter</taxon>
    </lineage>
</organism>
<evidence type="ECO:0000313" key="1">
    <source>
        <dbReference type="EMBL" id="EAQ97639.1"/>
    </source>
</evidence>
<dbReference type="InterPro" id="IPR016181">
    <property type="entry name" value="Acyl_CoA_acyltransferase"/>
</dbReference>
<gene>
    <name evidence="1" type="ORF">KT71_05000</name>
</gene>
<evidence type="ECO:0008006" key="3">
    <source>
        <dbReference type="Google" id="ProtNLM"/>
    </source>
</evidence>
<dbReference type="EMBL" id="AAOA02000002">
    <property type="protein sequence ID" value="EAQ97639.1"/>
    <property type="molecule type" value="Genomic_DNA"/>
</dbReference>
<dbReference type="PANTHER" id="PTHR47017:SF1">
    <property type="entry name" value="ACYL-COA"/>
    <property type="match status" value="1"/>
</dbReference>
<dbReference type="InterPro" id="IPR007434">
    <property type="entry name" value="FemAB-like"/>
</dbReference>